<feature type="transmembrane region" description="Helical" evidence="6">
    <location>
        <begin position="522"/>
        <end position="540"/>
    </location>
</feature>
<keyword evidence="2 6" id="KW-0812">Transmembrane</keyword>
<comment type="subcellular location">
    <subcellularLocation>
        <location evidence="1">Membrane</location>
        <topology evidence="1">Multi-pass membrane protein</topology>
    </subcellularLocation>
</comment>
<keyword evidence="8" id="KW-1185">Reference proteome</keyword>
<evidence type="ECO:0000256" key="2">
    <source>
        <dbReference type="ARBA" id="ARBA00022692"/>
    </source>
</evidence>
<feature type="region of interest" description="Disordered" evidence="5">
    <location>
        <begin position="1"/>
        <end position="25"/>
    </location>
</feature>
<dbReference type="PANTHER" id="PTHR11785:SF512">
    <property type="entry name" value="SOBREMESA, ISOFORM B"/>
    <property type="match status" value="1"/>
</dbReference>
<gene>
    <name evidence="7" type="ORF">PhCBS80983_g03916</name>
</gene>
<feature type="compositionally biased region" description="Basic and acidic residues" evidence="5">
    <location>
        <begin position="1"/>
        <end position="15"/>
    </location>
</feature>
<dbReference type="Pfam" id="PF13520">
    <property type="entry name" value="AA_permease_2"/>
    <property type="match status" value="1"/>
</dbReference>
<dbReference type="STRING" id="109895.A0A507E0F5"/>
<keyword evidence="3 6" id="KW-1133">Transmembrane helix</keyword>
<dbReference type="PANTHER" id="PTHR11785">
    <property type="entry name" value="AMINO ACID TRANSPORTER"/>
    <property type="match status" value="1"/>
</dbReference>
<dbReference type="Gene3D" id="1.20.1740.10">
    <property type="entry name" value="Amino acid/polyamine transporter I"/>
    <property type="match status" value="1"/>
</dbReference>
<reference evidence="7 8" key="1">
    <citation type="journal article" date="2019" name="Sci. Rep.">
        <title>Comparative genomics of chytrid fungi reveal insights into the obligate biotrophic and pathogenic lifestyle of Synchytrium endobioticum.</title>
        <authorList>
            <person name="van de Vossenberg B.T.L.H."/>
            <person name="Warris S."/>
            <person name="Nguyen H.D.T."/>
            <person name="van Gent-Pelzer M.P.E."/>
            <person name="Joly D.L."/>
            <person name="van de Geest H.C."/>
            <person name="Bonants P.J.M."/>
            <person name="Smith D.S."/>
            <person name="Levesque C.A."/>
            <person name="van der Lee T.A.J."/>
        </authorList>
    </citation>
    <scope>NUCLEOTIDE SEQUENCE [LARGE SCALE GENOMIC DNA]</scope>
    <source>
        <strain evidence="7 8">CBS 809.83</strain>
    </source>
</reference>
<evidence type="ECO:0000313" key="8">
    <source>
        <dbReference type="Proteomes" id="UP000318582"/>
    </source>
</evidence>
<protein>
    <recommendedName>
        <fullName evidence="9">Amino acid permease/ SLC12A domain-containing protein</fullName>
    </recommendedName>
</protein>
<name>A0A507E0F5_9FUNG</name>
<dbReference type="PIRSF" id="PIRSF006060">
    <property type="entry name" value="AA_transporter"/>
    <property type="match status" value="1"/>
</dbReference>
<evidence type="ECO:0000256" key="6">
    <source>
        <dbReference type="SAM" id="Phobius"/>
    </source>
</evidence>
<feature type="transmembrane region" description="Helical" evidence="6">
    <location>
        <begin position="382"/>
        <end position="402"/>
    </location>
</feature>
<keyword evidence="4 6" id="KW-0472">Membrane</keyword>
<dbReference type="GO" id="GO:0015179">
    <property type="term" value="F:L-amino acid transmembrane transporter activity"/>
    <property type="evidence" value="ECO:0007669"/>
    <property type="project" value="TreeGrafter"/>
</dbReference>
<dbReference type="InterPro" id="IPR002293">
    <property type="entry name" value="AA/rel_permease1"/>
</dbReference>
<evidence type="ECO:0000256" key="4">
    <source>
        <dbReference type="ARBA" id="ARBA00023136"/>
    </source>
</evidence>
<feature type="transmembrane region" description="Helical" evidence="6">
    <location>
        <begin position="495"/>
        <end position="516"/>
    </location>
</feature>
<feature type="transmembrane region" description="Helical" evidence="6">
    <location>
        <begin position="250"/>
        <end position="272"/>
    </location>
</feature>
<evidence type="ECO:0008006" key="9">
    <source>
        <dbReference type="Google" id="ProtNLM"/>
    </source>
</evidence>
<evidence type="ECO:0000313" key="7">
    <source>
        <dbReference type="EMBL" id="TPX57344.1"/>
    </source>
</evidence>
<dbReference type="AlphaFoldDB" id="A0A507E0F5"/>
<evidence type="ECO:0000256" key="5">
    <source>
        <dbReference type="SAM" id="MobiDB-lite"/>
    </source>
</evidence>
<dbReference type="InterPro" id="IPR050598">
    <property type="entry name" value="AminoAcid_Transporter"/>
</dbReference>
<organism evidence="7 8">
    <name type="scientific">Powellomyces hirtus</name>
    <dbReference type="NCBI Taxonomy" id="109895"/>
    <lineage>
        <taxon>Eukaryota</taxon>
        <taxon>Fungi</taxon>
        <taxon>Fungi incertae sedis</taxon>
        <taxon>Chytridiomycota</taxon>
        <taxon>Chytridiomycota incertae sedis</taxon>
        <taxon>Chytridiomycetes</taxon>
        <taxon>Spizellomycetales</taxon>
        <taxon>Powellomycetaceae</taxon>
        <taxon>Powellomyces</taxon>
    </lineage>
</organism>
<sequence>MPSDRRLSDQQRGRYADVNSDFDDHDFDLDAHADFDDGEFGDDLDLEESINALLPEADRTGGPSRPRRQSSATFELDNQFLIPLSSTLSRSELALPADLTFLSALGLIIGMSIGSGIFASPGPVFAHAGSVGAALMVWLGAGLLAISGGMCYAELGTAFPSSGGEHPYLMAAFGDLPAFLFSWTGATVTRPGSVSIISIITAEYAVRLMYYNHPDPSSEALPSWLVKFMAVITILALTALNSMSTRAGTLVQNIFTILKLASLVVIGLIGVVKLARGHVVGDPADGSENFNHSSLFQGSSTSPGDYALALYSALWAYDGWNNLNLVAGELKNPSKDLPRAVTLGPLIVIICYLLANVAYYAVLPADTIANSNTIAMHFGRRVFGHVGAIIIPLIVVGSTLGASNASIFSGARVAYVSARASHLPSFLGKIHPRYKTPFNALLTQSTLSVVFVLFGSFTSLVTFYSMIAWLFYLLAVLALLVLRRSQPHLDRPYRVYTPVAATFLASVVFLLASSALAAPVQALGALAFVTSGVPVYWVVVRKKLGWDGK</sequence>
<dbReference type="EMBL" id="QEAQ01000054">
    <property type="protein sequence ID" value="TPX57344.1"/>
    <property type="molecule type" value="Genomic_DNA"/>
</dbReference>
<proteinExistence type="predicted"/>
<dbReference type="GO" id="GO:0016020">
    <property type="term" value="C:membrane"/>
    <property type="evidence" value="ECO:0007669"/>
    <property type="project" value="UniProtKB-SubCell"/>
</dbReference>
<accession>A0A507E0F5</accession>
<feature type="transmembrane region" description="Helical" evidence="6">
    <location>
        <begin position="99"/>
        <end position="118"/>
    </location>
</feature>
<feature type="transmembrane region" description="Helical" evidence="6">
    <location>
        <begin position="124"/>
        <end position="146"/>
    </location>
</feature>
<feature type="transmembrane region" description="Helical" evidence="6">
    <location>
        <begin position="463"/>
        <end position="483"/>
    </location>
</feature>
<dbReference type="FunFam" id="1.20.1740.10:FF:000042">
    <property type="entry name" value="Similar to amino acid transporter"/>
    <property type="match status" value="1"/>
</dbReference>
<evidence type="ECO:0000256" key="1">
    <source>
        <dbReference type="ARBA" id="ARBA00004141"/>
    </source>
</evidence>
<evidence type="ECO:0000256" key="3">
    <source>
        <dbReference type="ARBA" id="ARBA00022989"/>
    </source>
</evidence>
<dbReference type="Proteomes" id="UP000318582">
    <property type="component" value="Unassembled WGS sequence"/>
</dbReference>
<feature type="transmembrane region" description="Helical" evidence="6">
    <location>
        <begin position="340"/>
        <end position="362"/>
    </location>
</feature>
<feature type="transmembrane region" description="Helical" evidence="6">
    <location>
        <begin position="224"/>
        <end position="244"/>
    </location>
</feature>
<comment type="caution">
    <text evidence="7">The sequence shown here is derived from an EMBL/GenBank/DDBJ whole genome shotgun (WGS) entry which is preliminary data.</text>
</comment>